<reference evidence="4" key="2">
    <citation type="submission" date="2020-09" db="EMBL/GenBank/DDBJ databases">
        <authorList>
            <person name="Sun Q."/>
            <person name="Zhou Y."/>
        </authorList>
    </citation>
    <scope>NUCLEOTIDE SEQUENCE</scope>
    <source>
        <strain evidence="4">CGMCC 1.15425</strain>
    </source>
</reference>
<dbReference type="EMBL" id="BMIY01000002">
    <property type="protein sequence ID" value="GGG50460.1"/>
    <property type="molecule type" value="Genomic_DNA"/>
</dbReference>
<comment type="caution">
    <text evidence="4">The sequence shown here is derived from an EMBL/GenBank/DDBJ whole genome shotgun (WGS) entry which is preliminary data.</text>
</comment>
<feature type="domain" description="Response regulatory" evidence="3">
    <location>
        <begin position="32"/>
        <end position="150"/>
    </location>
</feature>
<evidence type="ECO:0000256" key="2">
    <source>
        <dbReference type="PROSITE-ProRule" id="PRU00169"/>
    </source>
</evidence>
<dbReference type="Proteomes" id="UP000627715">
    <property type="component" value="Unassembled WGS sequence"/>
</dbReference>
<dbReference type="OrthoDB" id="9800897at2"/>
<keyword evidence="5" id="KW-1185">Reference proteome</keyword>
<reference evidence="4" key="1">
    <citation type="journal article" date="2014" name="Int. J. Syst. Evol. Microbiol.">
        <title>Complete genome sequence of Corynebacterium casei LMG S-19264T (=DSM 44701T), isolated from a smear-ripened cheese.</title>
        <authorList>
            <consortium name="US DOE Joint Genome Institute (JGI-PGF)"/>
            <person name="Walter F."/>
            <person name="Albersmeier A."/>
            <person name="Kalinowski J."/>
            <person name="Ruckert C."/>
        </authorList>
    </citation>
    <scope>NUCLEOTIDE SEQUENCE</scope>
    <source>
        <strain evidence="4">CGMCC 1.15425</strain>
    </source>
</reference>
<dbReference type="CDD" id="cd00156">
    <property type="entry name" value="REC"/>
    <property type="match status" value="1"/>
</dbReference>
<evidence type="ECO:0000256" key="1">
    <source>
        <dbReference type="ARBA" id="ARBA00022553"/>
    </source>
</evidence>
<dbReference type="PROSITE" id="PS50110">
    <property type="entry name" value="RESPONSE_REGULATORY"/>
    <property type="match status" value="1"/>
</dbReference>
<dbReference type="InterPro" id="IPR011006">
    <property type="entry name" value="CheY-like_superfamily"/>
</dbReference>
<comment type="caution">
    <text evidence="2">Lacks conserved residue(s) required for the propagation of feature annotation.</text>
</comment>
<dbReference type="AlphaFoldDB" id="A0A917GLM9"/>
<dbReference type="RefSeq" id="WP_068811661.1">
    <property type="nucleotide sequence ID" value="NZ_BMIY01000002.1"/>
</dbReference>
<dbReference type="PANTHER" id="PTHR44591">
    <property type="entry name" value="STRESS RESPONSE REGULATOR PROTEIN 1"/>
    <property type="match status" value="1"/>
</dbReference>
<evidence type="ECO:0000259" key="3">
    <source>
        <dbReference type="PROSITE" id="PS50110"/>
    </source>
</evidence>
<sequence length="152" mass="16519">MQESVIDKTVVQEPLAGQFAGGVANPLQPGSRIILAESDDLCRKRMQGILEDQGFKVFSVADGFELICRIPEWRPDILMASVDLPRLTGPQVCALLQQCPDYQHLPIFILSHGDRHNQNTAFELANCGADGVLSSPFSTEDLSAILAPSVAE</sequence>
<dbReference type="SUPFAM" id="SSF52172">
    <property type="entry name" value="CheY-like"/>
    <property type="match status" value="1"/>
</dbReference>
<dbReference type="InterPro" id="IPR050595">
    <property type="entry name" value="Bact_response_regulator"/>
</dbReference>
<evidence type="ECO:0000313" key="5">
    <source>
        <dbReference type="Proteomes" id="UP000627715"/>
    </source>
</evidence>
<dbReference type="Pfam" id="PF00072">
    <property type="entry name" value="Response_reg"/>
    <property type="match status" value="1"/>
</dbReference>
<organism evidence="4 5">
    <name type="scientific">Pseudohongiella nitratireducens</name>
    <dbReference type="NCBI Taxonomy" id="1768907"/>
    <lineage>
        <taxon>Bacteria</taxon>
        <taxon>Pseudomonadati</taxon>
        <taxon>Pseudomonadota</taxon>
        <taxon>Gammaproteobacteria</taxon>
        <taxon>Pseudomonadales</taxon>
        <taxon>Pseudohongiellaceae</taxon>
        <taxon>Pseudohongiella</taxon>
    </lineage>
</organism>
<dbReference type="InterPro" id="IPR001789">
    <property type="entry name" value="Sig_transdc_resp-reg_receiver"/>
</dbReference>
<dbReference type="GO" id="GO:0000160">
    <property type="term" value="P:phosphorelay signal transduction system"/>
    <property type="evidence" value="ECO:0007669"/>
    <property type="project" value="InterPro"/>
</dbReference>
<gene>
    <name evidence="4" type="ORF">GCM10011403_04510</name>
</gene>
<dbReference type="PANTHER" id="PTHR44591:SF23">
    <property type="entry name" value="CHEY SUBFAMILY"/>
    <property type="match status" value="1"/>
</dbReference>
<dbReference type="SMART" id="SM00448">
    <property type="entry name" value="REC"/>
    <property type="match status" value="1"/>
</dbReference>
<name>A0A917GLM9_9GAMM</name>
<dbReference type="Gene3D" id="3.40.50.2300">
    <property type="match status" value="1"/>
</dbReference>
<protein>
    <recommendedName>
        <fullName evidence="3">Response regulatory domain-containing protein</fullName>
    </recommendedName>
</protein>
<accession>A0A917GLM9</accession>
<proteinExistence type="predicted"/>
<evidence type="ECO:0000313" key="4">
    <source>
        <dbReference type="EMBL" id="GGG50460.1"/>
    </source>
</evidence>
<keyword evidence="1" id="KW-0597">Phosphoprotein</keyword>